<gene>
    <name evidence="4" type="ORF">ABLV49_08295</name>
</gene>
<name>A0AAU7LWH4_9BURK</name>
<organism evidence="4">
    <name type="scientific">Polaromonas hydrogenivorans</name>
    <dbReference type="NCBI Taxonomy" id="335476"/>
    <lineage>
        <taxon>Bacteria</taxon>
        <taxon>Pseudomonadati</taxon>
        <taxon>Pseudomonadota</taxon>
        <taxon>Betaproteobacteria</taxon>
        <taxon>Burkholderiales</taxon>
        <taxon>Comamonadaceae</taxon>
        <taxon>Polaromonas</taxon>
    </lineage>
</organism>
<evidence type="ECO:0000256" key="1">
    <source>
        <dbReference type="ARBA" id="ARBA00022505"/>
    </source>
</evidence>
<dbReference type="AlphaFoldDB" id="A0AAU7LWH4"/>
<feature type="domain" description="Mop" evidence="3">
    <location>
        <begin position="8"/>
        <end position="73"/>
    </location>
</feature>
<dbReference type="InterPro" id="IPR004606">
    <property type="entry name" value="Mop_domain"/>
</dbReference>
<reference evidence="4" key="1">
    <citation type="submission" date="2024-05" db="EMBL/GenBank/DDBJ databases">
        <authorList>
            <person name="Bunk B."/>
            <person name="Swiderski J."/>
            <person name="Sproer C."/>
            <person name="Thiel V."/>
        </authorList>
    </citation>
    <scope>NUCLEOTIDE SEQUENCE</scope>
    <source>
        <strain evidence="4">DSM 17735</strain>
    </source>
</reference>
<evidence type="ECO:0000256" key="2">
    <source>
        <dbReference type="PROSITE-ProRule" id="PRU01213"/>
    </source>
</evidence>
<protein>
    <submittedName>
        <fullName evidence="4">Molybdopterin-binding protein</fullName>
    </submittedName>
</protein>
<dbReference type="GO" id="GO:0015689">
    <property type="term" value="P:molybdate ion transport"/>
    <property type="evidence" value="ECO:0007669"/>
    <property type="project" value="InterPro"/>
</dbReference>
<dbReference type="EMBL" id="CP157675">
    <property type="protein sequence ID" value="XBP71778.1"/>
    <property type="molecule type" value="Genomic_DNA"/>
</dbReference>
<dbReference type="NCBIfam" id="TIGR00638">
    <property type="entry name" value="Mop"/>
    <property type="match status" value="1"/>
</dbReference>
<dbReference type="RefSeq" id="WP_011801800.1">
    <property type="nucleotide sequence ID" value="NZ_CBCSCU010000004.1"/>
</dbReference>
<dbReference type="InterPro" id="IPR008995">
    <property type="entry name" value="Mo/tungstate-bd_C_term_dom"/>
</dbReference>
<keyword evidence="1 2" id="KW-0500">Molybdenum</keyword>
<dbReference type="SUPFAM" id="SSF50331">
    <property type="entry name" value="MOP-like"/>
    <property type="match status" value="1"/>
</dbReference>
<dbReference type="PROSITE" id="PS51866">
    <property type="entry name" value="MOP"/>
    <property type="match status" value="1"/>
</dbReference>
<dbReference type="Pfam" id="PF03459">
    <property type="entry name" value="TOBE"/>
    <property type="match status" value="1"/>
</dbReference>
<evidence type="ECO:0000259" key="3">
    <source>
        <dbReference type="PROSITE" id="PS51866"/>
    </source>
</evidence>
<dbReference type="InterPro" id="IPR005116">
    <property type="entry name" value="Transp-assoc_OB_typ1"/>
</dbReference>
<accession>A0AAU7LWH4</accession>
<sequence length="74" mass="8061">MPTQAIQAINVRNQFRGKVKEIIRGDVVSEIDVETPWGIVTSVITTRSVNQLELVVGSEVVALVKSTEVSIAKL</sequence>
<evidence type="ECO:0000313" key="4">
    <source>
        <dbReference type="EMBL" id="XBP71778.1"/>
    </source>
</evidence>
<dbReference type="Gene3D" id="2.40.50.100">
    <property type="match status" value="1"/>
</dbReference>
<proteinExistence type="predicted"/>